<dbReference type="Gene3D" id="3.40.710.10">
    <property type="entry name" value="DD-peptidase/beta-lactamase superfamily"/>
    <property type="match status" value="1"/>
</dbReference>
<dbReference type="PANTHER" id="PTHR12544:SF49">
    <property type="entry name" value="GLUTAMINASE KIDNEY ISOFORM, MITOCHONDRIAL"/>
    <property type="match status" value="1"/>
</dbReference>
<evidence type="ECO:0000256" key="4">
    <source>
        <dbReference type="ARBA" id="ARBA00049534"/>
    </source>
</evidence>
<comment type="similarity">
    <text evidence="1">Belongs to the glutaminase family.</text>
</comment>
<dbReference type="PANTHER" id="PTHR12544">
    <property type="entry name" value="GLUTAMINASE"/>
    <property type="match status" value="1"/>
</dbReference>
<feature type="non-terminal residue" evidence="5">
    <location>
        <position position="1"/>
    </location>
</feature>
<dbReference type="AlphaFoldDB" id="A0AAN8M663"/>
<evidence type="ECO:0000256" key="3">
    <source>
        <dbReference type="ARBA" id="ARBA00022801"/>
    </source>
</evidence>
<keyword evidence="3" id="KW-0378">Hydrolase</keyword>
<comment type="catalytic activity">
    <reaction evidence="4">
        <text>L-glutamine + H2O = L-glutamate + NH4(+)</text>
        <dbReference type="Rhea" id="RHEA:15889"/>
        <dbReference type="ChEBI" id="CHEBI:15377"/>
        <dbReference type="ChEBI" id="CHEBI:28938"/>
        <dbReference type="ChEBI" id="CHEBI:29985"/>
        <dbReference type="ChEBI" id="CHEBI:58359"/>
        <dbReference type="EC" id="3.5.1.2"/>
    </reaction>
</comment>
<proteinExistence type="inferred from homology"/>
<evidence type="ECO:0000313" key="6">
    <source>
        <dbReference type="Proteomes" id="UP001356427"/>
    </source>
</evidence>
<reference evidence="5 6" key="1">
    <citation type="submission" date="2021-04" db="EMBL/GenBank/DDBJ databases">
        <authorList>
            <person name="De Guttry C."/>
            <person name="Zahm M."/>
            <person name="Klopp C."/>
            <person name="Cabau C."/>
            <person name="Louis A."/>
            <person name="Berthelot C."/>
            <person name="Parey E."/>
            <person name="Roest Crollius H."/>
            <person name="Montfort J."/>
            <person name="Robinson-Rechavi M."/>
            <person name="Bucao C."/>
            <person name="Bouchez O."/>
            <person name="Gislard M."/>
            <person name="Lluch J."/>
            <person name="Milhes M."/>
            <person name="Lampietro C."/>
            <person name="Lopez Roques C."/>
            <person name="Donnadieu C."/>
            <person name="Braasch I."/>
            <person name="Desvignes T."/>
            <person name="Postlethwait J."/>
            <person name="Bobe J."/>
            <person name="Wedekind C."/>
            <person name="Guiguen Y."/>
        </authorList>
    </citation>
    <scope>NUCLEOTIDE SEQUENCE [LARGE SCALE GENOMIC DNA]</scope>
    <source>
        <strain evidence="5">Cs_M1</strain>
        <tissue evidence="5">Blood</tissue>
    </source>
</reference>
<organism evidence="5 6">
    <name type="scientific">Coregonus suidteri</name>
    <dbReference type="NCBI Taxonomy" id="861788"/>
    <lineage>
        <taxon>Eukaryota</taxon>
        <taxon>Metazoa</taxon>
        <taxon>Chordata</taxon>
        <taxon>Craniata</taxon>
        <taxon>Vertebrata</taxon>
        <taxon>Euteleostomi</taxon>
        <taxon>Actinopterygii</taxon>
        <taxon>Neopterygii</taxon>
        <taxon>Teleostei</taxon>
        <taxon>Protacanthopterygii</taxon>
        <taxon>Salmoniformes</taxon>
        <taxon>Salmonidae</taxon>
        <taxon>Coregoninae</taxon>
        <taxon>Coregonus</taxon>
    </lineage>
</organism>
<dbReference type="SUPFAM" id="SSF56601">
    <property type="entry name" value="beta-lactamase/transpeptidase-like"/>
    <property type="match status" value="1"/>
</dbReference>
<evidence type="ECO:0000256" key="2">
    <source>
        <dbReference type="ARBA" id="ARBA00012918"/>
    </source>
</evidence>
<evidence type="ECO:0000256" key="1">
    <source>
        <dbReference type="ARBA" id="ARBA00011076"/>
    </source>
</evidence>
<evidence type="ECO:0000313" key="5">
    <source>
        <dbReference type="EMBL" id="KAK6325183.1"/>
    </source>
</evidence>
<accession>A0AAN8M663</accession>
<dbReference type="GO" id="GO:0004359">
    <property type="term" value="F:glutaminase activity"/>
    <property type="evidence" value="ECO:0007669"/>
    <property type="project" value="UniProtKB-EC"/>
</dbReference>
<name>A0AAN8M663_9TELE</name>
<sequence>GLGSRIGTKLELNLVETEQLTNNTTLFAPIFQSERESGDRNFAIGYYLKEKKCFPEGTDMTSILDLYFQVSICIWQQLLQTH</sequence>
<dbReference type="InterPro" id="IPR012338">
    <property type="entry name" value="Beta-lactam/transpept-like"/>
</dbReference>
<keyword evidence="6" id="KW-1185">Reference proteome</keyword>
<protein>
    <recommendedName>
        <fullName evidence="2">glutaminase</fullName>
        <ecNumber evidence="2">3.5.1.2</ecNumber>
    </recommendedName>
</protein>
<dbReference type="EC" id="3.5.1.2" evidence="2"/>
<gene>
    <name evidence="5" type="ORF">J4Q44_G00045250</name>
</gene>
<dbReference type="GO" id="GO:0006537">
    <property type="term" value="P:glutamate biosynthetic process"/>
    <property type="evidence" value="ECO:0007669"/>
    <property type="project" value="TreeGrafter"/>
</dbReference>
<comment type="caution">
    <text evidence="5">The sequence shown here is derived from an EMBL/GenBank/DDBJ whole genome shotgun (WGS) entry which is preliminary data.</text>
</comment>
<dbReference type="Pfam" id="PF04960">
    <property type="entry name" value="Glutaminase"/>
    <property type="match status" value="1"/>
</dbReference>
<dbReference type="InterPro" id="IPR015868">
    <property type="entry name" value="Glutaminase"/>
</dbReference>
<dbReference type="EMBL" id="JAGTTL010000003">
    <property type="protein sequence ID" value="KAK6325183.1"/>
    <property type="molecule type" value="Genomic_DNA"/>
</dbReference>
<dbReference type="GO" id="GO:0006543">
    <property type="term" value="P:L-glutamine catabolic process"/>
    <property type="evidence" value="ECO:0007669"/>
    <property type="project" value="TreeGrafter"/>
</dbReference>
<dbReference type="Proteomes" id="UP001356427">
    <property type="component" value="Unassembled WGS sequence"/>
</dbReference>